<sequence length="299" mass="34561">MALFLDRYFELDDIKLHYVEGGRPVGTAPTIIFYHGFPSFWYSFHLQMEAFSREYHVVAVDGLGANLSSRPDDLSHYKIERLALQLDQLARHITSEEPFYLVGHDWGGALSWAYAAYYPERLKKLVVLSAPPFNQLLDLLKNNNEQRKRSSYMYKMREGAMHDAMTQDNNQQVCDNICNSLRHLDHFTETSERCFRQGLGTRGSVDAGINWYRANIPPVEEITDDDLWPNRNTRISVPALLIWGNSDQTFVAEFIDDLPRYVEQLEVLRLPDTGHSPMLEKPDEVNRALHRFLANKPSP</sequence>
<dbReference type="GO" id="GO:0016787">
    <property type="term" value="F:hydrolase activity"/>
    <property type="evidence" value="ECO:0007669"/>
    <property type="project" value="UniProtKB-KW"/>
</dbReference>
<dbReference type="PRINTS" id="PR00412">
    <property type="entry name" value="EPOXHYDRLASE"/>
</dbReference>
<dbReference type="PRINTS" id="PR00111">
    <property type="entry name" value="ABHYDROLASE"/>
</dbReference>
<evidence type="ECO:0000313" key="3">
    <source>
        <dbReference type="EMBL" id="EAW32443.1"/>
    </source>
</evidence>
<dbReference type="InterPro" id="IPR000639">
    <property type="entry name" value="Epox_hydrolase-like"/>
</dbReference>
<dbReference type="InterPro" id="IPR000073">
    <property type="entry name" value="AB_hydrolase_1"/>
</dbReference>
<keyword evidence="1" id="KW-0378">Hydrolase</keyword>
<organism evidence="3 4">
    <name type="scientific">marine gamma proteobacterium HTCC2143</name>
    <dbReference type="NCBI Taxonomy" id="247633"/>
    <lineage>
        <taxon>Bacteria</taxon>
        <taxon>Pseudomonadati</taxon>
        <taxon>Pseudomonadota</taxon>
        <taxon>Gammaproteobacteria</taxon>
        <taxon>Cellvibrionales</taxon>
        <taxon>Spongiibacteraceae</taxon>
        <taxon>BD1-7 clade</taxon>
    </lineage>
</organism>
<dbReference type="STRING" id="247633.GP2143_14346"/>
<dbReference type="ESTHER" id="9gamm-a0y8i9">
    <property type="family name" value="Epoxide_hydrolase"/>
</dbReference>
<dbReference type="InterPro" id="IPR029058">
    <property type="entry name" value="AB_hydrolase_fold"/>
</dbReference>
<dbReference type="OrthoDB" id="334507at2"/>
<name>A0Y8I9_9GAMM</name>
<reference evidence="3 4" key="1">
    <citation type="journal article" date="2010" name="J. Bacteriol.">
        <title>Genome sequence of the oligotrophic marine Gammaproteobacterium HTCC2143, isolated from the Oregon Coast.</title>
        <authorList>
            <person name="Oh H.M."/>
            <person name="Kang I."/>
            <person name="Ferriera S."/>
            <person name="Giovannoni S.J."/>
            <person name="Cho J.C."/>
        </authorList>
    </citation>
    <scope>NUCLEOTIDE SEQUENCE [LARGE SCALE GENOMIC DNA]</scope>
    <source>
        <strain evidence="3 4">HTCC2143</strain>
    </source>
</reference>
<dbReference type="EMBL" id="AAVT01000001">
    <property type="protein sequence ID" value="EAW32443.1"/>
    <property type="molecule type" value="Genomic_DNA"/>
</dbReference>
<evidence type="ECO:0000313" key="4">
    <source>
        <dbReference type="Proteomes" id="UP000004931"/>
    </source>
</evidence>
<dbReference type="Gene3D" id="3.40.50.1820">
    <property type="entry name" value="alpha/beta hydrolase"/>
    <property type="match status" value="1"/>
</dbReference>
<evidence type="ECO:0000256" key="1">
    <source>
        <dbReference type="ARBA" id="ARBA00022801"/>
    </source>
</evidence>
<dbReference type="AlphaFoldDB" id="A0Y8I9"/>
<proteinExistence type="predicted"/>
<evidence type="ECO:0000259" key="2">
    <source>
        <dbReference type="Pfam" id="PF00561"/>
    </source>
</evidence>
<gene>
    <name evidence="3" type="ORF">GP2143_14346</name>
</gene>
<protein>
    <recommendedName>
        <fullName evidence="2">AB hydrolase-1 domain-containing protein</fullName>
    </recommendedName>
</protein>
<dbReference type="Pfam" id="PF00561">
    <property type="entry name" value="Abhydrolase_1"/>
    <property type="match status" value="1"/>
</dbReference>
<dbReference type="SUPFAM" id="SSF53474">
    <property type="entry name" value="alpha/beta-Hydrolases"/>
    <property type="match status" value="1"/>
</dbReference>
<dbReference type="PANTHER" id="PTHR43329">
    <property type="entry name" value="EPOXIDE HYDROLASE"/>
    <property type="match status" value="1"/>
</dbReference>
<feature type="domain" description="AB hydrolase-1" evidence="2">
    <location>
        <begin position="29"/>
        <end position="282"/>
    </location>
</feature>
<keyword evidence="4" id="KW-1185">Reference proteome</keyword>
<comment type="caution">
    <text evidence="3">The sequence shown here is derived from an EMBL/GenBank/DDBJ whole genome shotgun (WGS) entry which is preliminary data.</text>
</comment>
<dbReference type="Proteomes" id="UP000004931">
    <property type="component" value="Unassembled WGS sequence"/>
</dbReference>
<dbReference type="eggNOG" id="COG0596">
    <property type="taxonomic scope" value="Bacteria"/>
</dbReference>
<accession>A0Y8I9</accession>